<dbReference type="Pfam" id="PF21089">
    <property type="entry name" value="PKS_DH_N"/>
    <property type="match status" value="1"/>
</dbReference>
<dbReference type="Gene3D" id="1.10.1200.10">
    <property type="entry name" value="ACP-like"/>
    <property type="match status" value="1"/>
</dbReference>
<dbReference type="GO" id="GO:0008743">
    <property type="term" value="F:L-threonine 3-dehydrogenase activity"/>
    <property type="evidence" value="ECO:0007669"/>
    <property type="project" value="UniProtKB-EC"/>
</dbReference>
<dbReference type="InterPro" id="IPR009081">
    <property type="entry name" value="PP-bd_ACP"/>
</dbReference>
<dbReference type="Pfam" id="PF00109">
    <property type="entry name" value="ketoacyl-synt"/>
    <property type="match status" value="1"/>
</dbReference>
<dbReference type="PROSITE" id="PS52019">
    <property type="entry name" value="PKS_MFAS_DH"/>
    <property type="match status" value="1"/>
</dbReference>
<dbReference type="Gene3D" id="3.90.180.10">
    <property type="entry name" value="Medium-chain alcohol dehydrogenases, catalytic domain"/>
    <property type="match status" value="1"/>
</dbReference>
<dbReference type="InterPro" id="IPR020841">
    <property type="entry name" value="PKS_Beta-ketoAc_synthase_dom"/>
</dbReference>
<dbReference type="SMART" id="SM00823">
    <property type="entry name" value="PKS_PP"/>
    <property type="match status" value="1"/>
</dbReference>
<comment type="pathway">
    <text evidence="1">Lipid metabolism; fatty acid biosynthesis.</text>
</comment>
<dbReference type="GO" id="GO:0031177">
    <property type="term" value="F:phosphopantetheine binding"/>
    <property type="evidence" value="ECO:0007669"/>
    <property type="project" value="InterPro"/>
</dbReference>
<dbReference type="InterPro" id="IPR049900">
    <property type="entry name" value="PKS_mFAS_DH"/>
</dbReference>
<feature type="region of interest" description="N-terminal hotdog fold" evidence="9">
    <location>
        <begin position="896"/>
        <end position="1015"/>
    </location>
</feature>
<dbReference type="Pfam" id="PF00107">
    <property type="entry name" value="ADH_zinc_N"/>
    <property type="match status" value="1"/>
</dbReference>
<evidence type="ECO:0000256" key="3">
    <source>
        <dbReference type="ARBA" id="ARBA00022450"/>
    </source>
</evidence>
<dbReference type="PROSITE" id="PS01162">
    <property type="entry name" value="QOR_ZETA_CRYSTAL"/>
    <property type="match status" value="1"/>
</dbReference>
<evidence type="ECO:0000256" key="7">
    <source>
        <dbReference type="ARBA" id="ARBA00023268"/>
    </source>
</evidence>
<dbReference type="InterPro" id="IPR014030">
    <property type="entry name" value="Ketoacyl_synth_N"/>
</dbReference>
<dbReference type="SUPFAM" id="SSF53335">
    <property type="entry name" value="S-adenosyl-L-methionine-dependent methyltransferases"/>
    <property type="match status" value="1"/>
</dbReference>
<feature type="domain" description="Carrier" evidence="10">
    <location>
        <begin position="2394"/>
        <end position="2471"/>
    </location>
</feature>
<dbReference type="InterPro" id="IPR002364">
    <property type="entry name" value="Quin_OxRdtase/zeta-crystal_CS"/>
</dbReference>
<dbReference type="PANTHER" id="PTHR43775">
    <property type="entry name" value="FATTY ACID SYNTHASE"/>
    <property type="match status" value="1"/>
</dbReference>
<dbReference type="Pfam" id="PF08240">
    <property type="entry name" value="ADH_N"/>
    <property type="match status" value="1"/>
</dbReference>
<dbReference type="InterPro" id="IPR042104">
    <property type="entry name" value="PKS_dehydratase_sf"/>
</dbReference>
<evidence type="ECO:0000313" key="14">
    <source>
        <dbReference type="Proteomes" id="UP000337909"/>
    </source>
</evidence>
<dbReference type="Pfam" id="PF00698">
    <property type="entry name" value="Acyl_transf_1"/>
    <property type="match status" value="1"/>
</dbReference>
<dbReference type="PANTHER" id="PTHR43775:SF37">
    <property type="entry name" value="SI:DKEY-61P9.11"/>
    <property type="match status" value="1"/>
</dbReference>
<dbReference type="EC" id="1.1.1.103" evidence="13"/>
<dbReference type="RefSeq" id="WP_150643365.1">
    <property type="nucleotide sequence ID" value="NZ_CABVHQ010000034.1"/>
</dbReference>
<accession>A0A5E7D2D0</accession>
<dbReference type="CDD" id="cd05195">
    <property type="entry name" value="enoyl_red"/>
    <property type="match status" value="1"/>
</dbReference>
<evidence type="ECO:0000256" key="1">
    <source>
        <dbReference type="ARBA" id="ARBA00005194"/>
    </source>
</evidence>
<dbReference type="SUPFAM" id="SSF52151">
    <property type="entry name" value="FabD/lysophospholipase-like"/>
    <property type="match status" value="1"/>
</dbReference>
<dbReference type="InterPro" id="IPR006162">
    <property type="entry name" value="Ppantetheine_attach_site"/>
</dbReference>
<dbReference type="PROSITE" id="PS00606">
    <property type="entry name" value="KS3_1"/>
    <property type="match status" value="1"/>
</dbReference>
<dbReference type="InterPro" id="IPR018201">
    <property type="entry name" value="Ketoacyl_synth_AS"/>
</dbReference>
<dbReference type="Gene3D" id="3.40.366.10">
    <property type="entry name" value="Malonyl-Coenzyme A Acyl Carrier Protein, domain 2"/>
    <property type="match status" value="1"/>
</dbReference>
<dbReference type="SUPFAM" id="SSF55048">
    <property type="entry name" value="Probable ACP-binding domain of malonyl-CoA ACP transacylase"/>
    <property type="match status" value="1"/>
</dbReference>
<dbReference type="InterPro" id="IPR036291">
    <property type="entry name" value="NAD(P)-bd_dom_sf"/>
</dbReference>
<dbReference type="EMBL" id="CABVHQ010000034">
    <property type="protein sequence ID" value="VVO11670.1"/>
    <property type="molecule type" value="Genomic_DNA"/>
</dbReference>
<dbReference type="Gene3D" id="3.40.50.720">
    <property type="entry name" value="NAD(P)-binding Rossmann-like Domain"/>
    <property type="match status" value="3"/>
</dbReference>
<keyword evidence="13" id="KW-0560">Oxidoreductase</keyword>
<dbReference type="CDD" id="cd00833">
    <property type="entry name" value="PKS"/>
    <property type="match status" value="1"/>
</dbReference>
<keyword evidence="3" id="KW-0596">Phosphopantetheine</keyword>
<dbReference type="InterPro" id="IPR050091">
    <property type="entry name" value="PKS_NRPS_Biosynth_Enz"/>
</dbReference>
<dbReference type="InterPro" id="IPR013154">
    <property type="entry name" value="ADH-like_N"/>
</dbReference>
<dbReference type="UniPathway" id="UPA00094"/>
<dbReference type="GO" id="GO:0008270">
    <property type="term" value="F:zinc ion binding"/>
    <property type="evidence" value="ECO:0007669"/>
    <property type="project" value="InterPro"/>
</dbReference>
<dbReference type="InterPro" id="IPR016039">
    <property type="entry name" value="Thiolase-like"/>
</dbReference>
<evidence type="ECO:0000256" key="8">
    <source>
        <dbReference type="ARBA" id="ARBA00023315"/>
    </source>
</evidence>
<feature type="active site" description="Proton donor; for dehydratase activity" evidence="9">
    <location>
        <position position="1089"/>
    </location>
</feature>
<dbReference type="InterPro" id="IPR020807">
    <property type="entry name" value="PKS_DH"/>
</dbReference>
<keyword evidence="6" id="KW-0521">NADP</keyword>
<dbReference type="PROSITE" id="PS50075">
    <property type="entry name" value="CARRIER"/>
    <property type="match status" value="1"/>
</dbReference>
<dbReference type="InterPro" id="IPR014031">
    <property type="entry name" value="Ketoacyl_synth_C"/>
</dbReference>
<dbReference type="GO" id="GO:0006633">
    <property type="term" value="P:fatty acid biosynthetic process"/>
    <property type="evidence" value="ECO:0007669"/>
    <property type="project" value="UniProtKB-UniPathway"/>
</dbReference>
<dbReference type="SUPFAM" id="SSF53901">
    <property type="entry name" value="Thiolase-like"/>
    <property type="match status" value="1"/>
</dbReference>
<dbReference type="Proteomes" id="UP000337909">
    <property type="component" value="Unassembled WGS sequence"/>
</dbReference>
<dbReference type="Gene3D" id="3.10.129.110">
    <property type="entry name" value="Polyketide synthase dehydratase"/>
    <property type="match status" value="1"/>
</dbReference>
<dbReference type="OrthoDB" id="9778690at2"/>
<dbReference type="InterPro" id="IPR029063">
    <property type="entry name" value="SAM-dependent_MTases_sf"/>
</dbReference>
<evidence type="ECO:0000256" key="5">
    <source>
        <dbReference type="ARBA" id="ARBA00022679"/>
    </source>
</evidence>
<dbReference type="CDD" id="cd08955">
    <property type="entry name" value="KR_2_FAS_SDR_x"/>
    <property type="match status" value="1"/>
</dbReference>
<keyword evidence="5" id="KW-0808">Transferase</keyword>
<dbReference type="InterPro" id="IPR013149">
    <property type="entry name" value="ADH-like_C"/>
</dbReference>
<dbReference type="InterPro" id="IPR036736">
    <property type="entry name" value="ACP-like_sf"/>
</dbReference>
<dbReference type="SMART" id="SM00827">
    <property type="entry name" value="PKS_AT"/>
    <property type="match status" value="1"/>
</dbReference>
<dbReference type="InterPro" id="IPR016036">
    <property type="entry name" value="Malonyl_transacylase_ACP-bd"/>
</dbReference>
<dbReference type="PROSITE" id="PS52004">
    <property type="entry name" value="KS3_2"/>
    <property type="match status" value="1"/>
</dbReference>
<feature type="active site" description="Proton acceptor; for dehydratase activity" evidence="9">
    <location>
        <position position="925"/>
    </location>
</feature>
<dbReference type="SMART" id="SM01294">
    <property type="entry name" value="PKS_PP_betabranch"/>
    <property type="match status" value="1"/>
</dbReference>
<dbReference type="InterPro" id="IPR014043">
    <property type="entry name" value="Acyl_transferase_dom"/>
</dbReference>
<evidence type="ECO:0000256" key="2">
    <source>
        <dbReference type="ARBA" id="ARBA00006484"/>
    </source>
</evidence>
<gene>
    <name evidence="13" type="primary">tdh_2</name>
    <name evidence="13" type="ORF">PS691_03456</name>
</gene>
<dbReference type="SMART" id="SM00825">
    <property type="entry name" value="PKS_KS"/>
    <property type="match status" value="1"/>
</dbReference>
<evidence type="ECO:0000313" key="13">
    <source>
        <dbReference type="EMBL" id="VVO11670.1"/>
    </source>
</evidence>
<protein>
    <submittedName>
        <fullName evidence="13">L-threonine 3-dehydrogenase</fullName>
        <ecNumber evidence="13">1.1.1.103</ecNumber>
    </submittedName>
</protein>
<dbReference type="SUPFAM" id="SSF47336">
    <property type="entry name" value="ACP-like"/>
    <property type="match status" value="1"/>
</dbReference>
<dbReference type="InterPro" id="IPR013968">
    <property type="entry name" value="PKS_KR"/>
</dbReference>
<feature type="domain" description="PKS/mFAS DH" evidence="12">
    <location>
        <begin position="896"/>
        <end position="1174"/>
    </location>
</feature>
<dbReference type="InterPro" id="IPR057326">
    <property type="entry name" value="KR_dom"/>
</dbReference>
<dbReference type="GO" id="GO:0004312">
    <property type="term" value="F:fatty acid synthase activity"/>
    <property type="evidence" value="ECO:0007669"/>
    <property type="project" value="TreeGrafter"/>
</dbReference>
<evidence type="ECO:0000256" key="4">
    <source>
        <dbReference type="ARBA" id="ARBA00022553"/>
    </source>
</evidence>
<dbReference type="FunFam" id="3.40.50.720:FF:000209">
    <property type="entry name" value="Polyketide synthase Pks12"/>
    <property type="match status" value="1"/>
</dbReference>
<feature type="domain" description="Ketosynthase family 3 (KS3)" evidence="11">
    <location>
        <begin position="2"/>
        <end position="424"/>
    </location>
</feature>
<name>A0A5E7D2D0_PSEFL</name>
<keyword evidence="7" id="KW-0511">Multifunctional enzyme</keyword>
<feature type="region of interest" description="C-terminal hotdog fold" evidence="9">
    <location>
        <begin position="1028"/>
        <end position="1174"/>
    </location>
</feature>
<dbReference type="GO" id="GO:0004315">
    <property type="term" value="F:3-oxoacyl-[acyl-carrier-protein] synthase activity"/>
    <property type="evidence" value="ECO:0007669"/>
    <property type="project" value="InterPro"/>
</dbReference>
<keyword evidence="4" id="KW-0597">Phosphoprotein</keyword>
<dbReference type="InterPro" id="IPR032821">
    <property type="entry name" value="PKS_assoc"/>
</dbReference>
<dbReference type="Pfam" id="PF00550">
    <property type="entry name" value="PP-binding"/>
    <property type="match status" value="1"/>
</dbReference>
<dbReference type="SUPFAM" id="SSF51735">
    <property type="entry name" value="NAD(P)-binding Rossmann-fold domains"/>
    <property type="match status" value="3"/>
</dbReference>
<organism evidence="13 14">
    <name type="scientific">Pseudomonas fluorescens</name>
    <dbReference type="NCBI Taxonomy" id="294"/>
    <lineage>
        <taxon>Bacteria</taxon>
        <taxon>Pseudomonadati</taxon>
        <taxon>Pseudomonadota</taxon>
        <taxon>Gammaproteobacteria</taxon>
        <taxon>Pseudomonadales</taxon>
        <taxon>Pseudomonadaceae</taxon>
        <taxon>Pseudomonas</taxon>
    </lineage>
</organism>
<evidence type="ECO:0000259" key="11">
    <source>
        <dbReference type="PROSITE" id="PS52004"/>
    </source>
</evidence>
<comment type="similarity">
    <text evidence="2">Belongs to the short-chain dehydrogenases/reductases (SDR) family.</text>
</comment>
<dbReference type="SUPFAM" id="SSF50129">
    <property type="entry name" value="GroES-like"/>
    <property type="match status" value="1"/>
</dbReference>
<dbReference type="InterPro" id="IPR011032">
    <property type="entry name" value="GroES-like_sf"/>
</dbReference>
<dbReference type="Pfam" id="PF08659">
    <property type="entry name" value="KR"/>
    <property type="match status" value="1"/>
</dbReference>
<dbReference type="SMART" id="SM00829">
    <property type="entry name" value="PKS_ER"/>
    <property type="match status" value="1"/>
</dbReference>
<dbReference type="InterPro" id="IPR016035">
    <property type="entry name" value="Acyl_Trfase/lysoPLipase"/>
</dbReference>
<dbReference type="PROSITE" id="PS00012">
    <property type="entry name" value="PHOSPHOPANTETHEINE"/>
    <property type="match status" value="1"/>
</dbReference>
<reference evidence="13 14" key="1">
    <citation type="submission" date="2019-09" db="EMBL/GenBank/DDBJ databases">
        <authorList>
            <person name="Chandra G."/>
            <person name="Truman W A."/>
        </authorList>
    </citation>
    <scope>NUCLEOTIDE SEQUENCE [LARGE SCALE GENOMIC DNA]</scope>
    <source>
        <strain evidence="13">PS691</strain>
    </source>
</reference>
<evidence type="ECO:0000256" key="6">
    <source>
        <dbReference type="ARBA" id="ARBA00022857"/>
    </source>
</evidence>
<dbReference type="Gene3D" id="3.30.70.3290">
    <property type="match status" value="1"/>
</dbReference>
<proteinExistence type="inferred from homology"/>
<evidence type="ECO:0000256" key="9">
    <source>
        <dbReference type="PROSITE-ProRule" id="PRU01363"/>
    </source>
</evidence>
<dbReference type="Pfam" id="PF16197">
    <property type="entry name" value="KAsynt_C_assoc"/>
    <property type="match status" value="1"/>
</dbReference>
<dbReference type="SMART" id="SM00822">
    <property type="entry name" value="PKS_KR"/>
    <property type="match status" value="1"/>
</dbReference>
<dbReference type="InterPro" id="IPR049551">
    <property type="entry name" value="PKS_DH_C"/>
</dbReference>
<dbReference type="InterPro" id="IPR001227">
    <property type="entry name" value="Ac_transferase_dom_sf"/>
</dbReference>
<dbReference type="Pfam" id="PF02801">
    <property type="entry name" value="Ketoacyl-synt_C"/>
    <property type="match status" value="1"/>
</dbReference>
<dbReference type="InterPro" id="IPR020843">
    <property type="entry name" value="ER"/>
</dbReference>
<evidence type="ECO:0000259" key="10">
    <source>
        <dbReference type="PROSITE" id="PS50075"/>
    </source>
</evidence>
<dbReference type="InterPro" id="IPR049552">
    <property type="entry name" value="PKS_DH_N"/>
</dbReference>
<keyword evidence="8" id="KW-0012">Acyltransferase</keyword>
<sequence>MRKKVAIIGASFRFPGSTSATFWQDLLAGRSFITEVDFSRWSKDEFLHPDKAHPATSYTFASGSLGDISTFDAGFFNISPREAAVMDPQQRLLLELGWEAFENAGVKPSSMRGSDCGVYLGIASTDYAYRMTHDLGTIEAATATGNTLSIAANRLSFFYDLQGPSMAIDTACSSSLIAFHQACQAIQNGDIDQAITGGISLHLHPFGFLIFSKASMLSRTGQCHVFDESADGYVRSEGAGLFFLKDYDKALEDGNQILAVVAGSAANTDGRKSSLTVPSADAQIALMKQAYATAGIAPTEIDYLEAHGTGTPVGDPIESRAIGEALGQQRPADQPLLIGSIKSNIGHLEAASGVAGLMKALFCVIERKVPATIGINKLNPKIPFTALNLSVVTETQALKPSGRLVVGVNSFGFGGANAHVILQSHETPVAAPAPVAGARSVPLMVTAKDSAGLAATAEQLAQFISASPEANLYDVAYQALFGRDLHPRRVVVFAADAQESAQALVDFAADPAVSGLSSVVESGTALEQPKGPVFVYSGNGSQWQGMGKTLLADSVFHAAVAEVDRVFQALSGYSLLAELAGENGNERYRLTEIAQPALFALQVGVTRMLAAKGLLPVAVIGHSVGEVAAAWACGALTLNDATRVIFHRSRLQGLTKGCGQMSAVGLSGADTASLLQELDLDSELVVAGENSFKGATVAGSVAGLERLEQALTERQVFVRRLGLDYAFHSPAMNVIRDRVIDALSDIAPAASHIPMYSTVTGGVLAGERLDAEYWWQNIRCPVLFQSASEGLTELGYNVFVEVGPHPILRSYVADALTRHERQGAVIATLLRAEESPQLIDRSVAKVLIAGVDIDLHCLFPRSGRFVQLPNYAWQRERHWYADTPETSGSLFRNRVHPLLGYPVPGHELTWENRLDTQLFPSLGDHRVGDAVLFPGAGFTEVVLAAALQYQPGEYVDIEELEIHSPLLLHADSSKKLRVQIDSADGAVSIVSRSTSQVEPWVQHVVARLPGEARGGMLARTAPVLPQRAVDFTSAEHLALTRAVGLNYGPAYQAIDGGWIDGNQVLARLSLPSVIETELATLHLHPALLDSAFQLITQLLSKDLGNRKGLAFIPVKLGRINFAVGSQPPCLAEVQLVRRSEHSLLADFTLYDAQGQAVVCIKDARFRGVRLQRDRSGDLKLVDFVGIAKPWAVAGRALPLADSLLGAQLQQHLAAVADDPALLRYANEIDPLLDSLCGSFLLEAIEQLGGELTAQQRSTWSQEAQALSGYLDHLLKQALEDGSLIAVGAGCWRVADEGERPSAQEIWQELFRSYPEHFQIIHSVGRIGSHLLALLSGQVNIAQLLPRETSPALLARQVLGASGYHALLGSVRAHIAQRLAVLPEGQRLRILELGFGGAPLAADLCASLDFDRVDYQYCAQDLDQVSMLHADFPDLQILNLAEAAQLPALPGNSFDLVLAPTDLAPLETVSAGLRHGAARLCAQGELLLLAQHPALWADFTFGAEPGWWLAGHAQQALSVQQRPGFWQQELRRHELKVSEPVEFIPQSASGSYVLVAAADSQKTFKAEVLPRQNWLLVASEQGPEAPLAQGLASALREQGHEVAFIAAGSATSLAGQLAQGPAAPQHIVLLAGLFATQGLDAQADRCMLAAAITQACESVGITPDCWLLTSGAAAHLLPRSAQRHASVQGFADSALWGFGRTLANEALGCRVRLLDLAQGAGVDALLPALLNADQETEFAITATGDRYVARLRIQPNERPGNALEGAPEQVKLGFDLPGQLRNLRWEARAPRIPAGDELDIEVQATGLNFRDVMYALGLLSDEAIENGFSGPTLGFEFAGVVRGKGAQVEGDFQPGDRVVGFGPSSFANRLITNANAVARIPDGMSFEAAATIPSTFFTVYYALHYLARLEPGEKILIHGAAGGVGIAAIQIAKWCGAEIYATAGSDEKRDFLRLLGVEHVFDSRSLAFADDILAVTGGRGVDVVLNSLAGEAINRNLRVLKPFGRFLELGKRDFYQNTRIGLRPFRNNISYFGIDADQLMSERPQLTRRLFGEMMALFRDGILSPLPYRAFDANEVVEAFRYMQQARQIGKIVVTYRTPIQHVYTAPASQQPTLQLSAEGTYLVTGGLSGFGLRSAQWLVEKGARHLVLLGRRGAQTQEAQPTLAAWREQGIEVQALACDITDAAQLAAVMARIAAGANPLRGVVHAATVFDDGLIRNLTQAQLQRVLEPKAKGAQYLHELTAQLQLEFFVLFSSATTLFGNPGQANYVAANHWLEALARHRLAHGLPATSVLWGAIDDAGFLARNQDIKDALQSRMGGAALQSQVALDTLERLLLQQRSGLGVLELDWKALSRFLPAAGSPKFSELARLHGGEQDDESDVDDIQRLLAEMDDQELTELFGEMLKQEISEILRLPTNKLDINRPLQELGLDSLMSVELVVAVEERFGIRLPVMELSETSSIAKLTGRILELLRGNQEQDAQQDAGANLQLLAADALSRHGAELSGEDLAQLSAGLRNPDSKLSRLIN</sequence>
<evidence type="ECO:0000259" key="12">
    <source>
        <dbReference type="PROSITE" id="PS52019"/>
    </source>
</evidence>
<dbReference type="SMART" id="SM00826">
    <property type="entry name" value="PKS_DH"/>
    <property type="match status" value="1"/>
</dbReference>
<dbReference type="InterPro" id="IPR020806">
    <property type="entry name" value="PKS_PP-bd"/>
</dbReference>
<dbReference type="Gene3D" id="3.40.47.10">
    <property type="match status" value="1"/>
</dbReference>
<dbReference type="Pfam" id="PF14765">
    <property type="entry name" value="PS-DH"/>
    <property type="match status" value="1"/>
</dbReference>